<protein>
    <submittedName>
        <fullName evidence="2">Uncharacterized protein</fullName>
    </submittedName>
</protein>
<organism evidence="2">
    <name type="scientific">Rhizobium leguminosarum bv. trifolii</name>
    <dbReference type="NCBI Taxonomy" id="386"/>
    <lineage>
        <taxon>Bacteria</taxon>
        <taxon>Pseudomonadati</taxon>
        <taxon>Pseudomonadota</taxon>
        <taxon>Alphaproteobacteria</taxon>
        <taxon>Hyphomicrobiales</taxon>
        <taxon>Rhizobiaceae</taxon>
        <taxon>Rhizobium/Agrobacterium group</taxon>
        <taxon>Rhizobium</taxon>
    </lineage>
</organism>
<feature type="transmembrane region" description="Helical" evidence="1">
    <location>
        <begin position="57"/>
        <end position="78"/>
    </location>
</feature>
<reference evidence="2" key="1">
    <citation type="journal article" date="2015" name="BMC Genomics">
        <title>Transcriptome profiling of a Rhizobium leguminosarum bv. trifolii rosR mutant reveals the role of the transcriptional regulator RosR in motility, synthesis of cell-surface components, and other cellular processes.</title>
        <authorList>
            <person name="Rachwal K."/>
            <person name="Matczynska E."/>
            <person name="Janczarek M."/>
        </authorList>
    </citation>
    <scope>NUCLEOTIDE SEQUENCE</scope>
    <source>
        <strain evidence="2">Rt24.2</strain>
    </source>
</reference>
<dbReference type="EMBL" id="KX490296">
    <property type="protein sequence ID" value="AOO92660.1"/>
    <property type="molecule type" value="Genomic_DNA"/>
</dbReference>
<feature type="transmembrane region" description="Helical" evidence="1">
    <location>
        <begin position="167"/>
        <end position="191"/>
    </location>
</feature>
<keyword evidence="1" id="KW-0472">Membrane</keyword>
<feature type="transmembrane region" description="Helical" evidence="1">
    <location>
        <begin position="111"/>
        <end position="136"/>
    </location>
</feature>
<evidence type="ECO:0000256" key="1">
    <source>
        <dbReference type="SAM" id="Phobius"/>
    </source>
</evidence>
<dbReference type="RefSeq" id="WP_065277419.1">
    <property type="nucleotide sequence ID" value="NZ_MAMO01000149.1"/>
</dbReference>
<dbReference type="AlphaFoldDB" id="A0A1B8R6P2"/>
<sequence>MNILTYPLSYLMLTDESNKMLYRRNLVALAILSLAVSAPFIIADANFFGDKGFLDRIGSFSAVLTGFYIAALVGIASFSTSIGDLDEEIEVGPIFRQSSEGVRESLTRRQYVCALFGYLSFVSLIISLGSILLIVVGSAKTDLLSALSAYPEVRATVETSSRWIRDFAVLAISLSISHMFVTTCHGLYYMIDRLYYKEAQLLDKSSQEKASTEPLAIE</sequence>
<feature type="transmembrane region" description="Helical" evidence="1">
    <location>
        <begin position="26"/>
        <end position="45"/>
    </location>
</feature>
<name>A0A1B8R6P2_RHILT</name>
<accession>A0A1B8R6P2</accession>
<keyword evidence="1" id="KW-1133">Transmembrane helix</keyword>
<proteinExistence type="predicted"/>
<reference evidence="2" key="2">
    <citation type="journal article" date="2016" name="Front. Microbiol.">
        <title>The Regulatory Protein RosR Affects Rhizobium leguminosarum bv. trifolii Protein Profiles, Cell Surface Properties, and Symbiosis with Clover.</title>
        <authorList>
            <person name="Rachwal K."/>
            <person name="Boguszewska A."/>
            <person name="Kopcinska J."/>
            <person name="Karas M."/>
            <person name="Tchorzewski M."/>
            <person name="Janczarek M."/>
        </authorList>
    </citation>
    <scope>NUCLEOTIDE SEQUENCE</scope>
    <source>
        <strain evidence="2">Rt24.2</strain>
    </source>
</reference>
<evidence type="ECO:0000313" key="2">
    <source>
        <dbReference type="EMBL" id="AOO92660.1"/>
    </source>
</evidence>
<keyword evidence="1" id="KW-0812">Transmembrane</keyword>